<evidence type="ECO:0000256" key="1">
    <source>
        <dbReference type="SAM" id="MobiDB-lite"/>
    </source>
</evidence>
<reference evidence="2" key="1">
    <citation type="submission" date="2022-10" db="EMBL/GenBank/DDBJ databases">
        <title>The complete genomes of actinobacterial strains from the NBC collection.</title>
        <authorList>
            <person name="Joergensen T.S."/>
            <person name="Alvarez Arevalo M."/>
            <person name="Sterndorff E.B."/>
            <person name="Faurdal D."/>
            <person name="Vuksanovic O."/>
            <person name="Mourched A.-S."/>
            <person name="Charusanti P."/>
            <person name="Shaw S."/>
            <person name="Blin K."/>
            <person name="Weber T."/>
        </authorList>
    </citation>
    <scope>NUCLEOTIDE SEQUENCE</scope>
    <source>
        <strain evidence="2">NBC_00003</strain>
    </source>
</reference>
<dbReference type="EMBL" id="CP108318">
    <property type="protein sequence ID" value="WTW66759.1"/>
    <property type="molecule type" value="Genomic_DNA"/>
</dbReference>
<dbReference type="AlphaFoldDB" id="A0AAU2VHN0"/>
<proteinExistence type="predicted"/>
<gene>
    <name evidence="2" type="ORF">OG549_39295</name>
</gene>
<name>A0AAU2VHN0_9ACTN</name>
<sequence>MQPAKTGPGYMPQQRCQQDPVGAAGTGVSHLPLQHRELVAQHQDLRILVVRIPAKQTYRGEQVAEAEVDQTQQHDTEHALAGEKINHTLVTQQVTPRRSYRHAQVSRTE</sequence>
<organism evidence="2">
    <name type="scientific">Streptomyces sp. NBC_00003</name>
    <dbReference type="NCBI Taxonomy" id="2903608"/>
    <lineage>
        <taxon>Bacteria</taxon>
        <taxon>Bacillati</taxon>
        <taxon>Actinomycetota</taxon>
        <taxon>Actinomycetes</taxon>
        <taxon>Kitasatosporales</taxon>
        <taxon>Streptomycetaceae</taxon>
        <taxon>Streptomyces</taxon>
    </lineage>
</organism>
<feature type="region of interest" description="Disordered" evidence="1">
    <location>
        <begin position="1"/>
        <end position="28"/>
    </location>
</feature>
<evidence type="ECO:0000313" key="2">
    <source>
        <dbReference type="EMBL" id="WTW66759.1"/>
    </source>
</evidence>
<accession>A0AAU2VHN0</accession>
<protein>
    <submittedName>
        <fullName evidence="2">Uncharacterized protein</fullName>
    </submittedName>
</protein>